<dbReference type="PANTHER" id="PTHR43539">
    <property type="entry name" value="FLAVIN-BINDING MONOOXYGENASE-LIKE PROTEIN (AFU_ORTHOLOGUE AFUA_4G09220)"/>
    <property type="match status" value="1"/>
</dbReference>
<dbReference type="EC" id="1.14.13.-" evidence="2"/>
<dbReference type="Gene3D" id="3.50.50.60">
    <property type="entry name" value="FAD/NAD(P)-binding domain"/>
    <property type="match status" value="1"/>
</dbReference>
<evidence type="ECO:0000313" key="3">
    <source>
        <dbReference type="Proteomes" id="UP001596037"/>
    </source>
</evidence>
<name>A0ABW0NAR4_9BURK</name>
<dbReference type="Pfam" id="PF13738">
    <property type="entry name" value="Pyr_redox_3"/>
    <property type="match status" value="1"/>
</dbReference>
<dbReference type="EMBL" id="JBHSMF010000006">
    <property type="protein sequence ID" value="MFC5497654.1"/>
    <property type="molecule type" value="Genomic_DNA"/>
</dbReference>
<comment type="caution">
    <text evidence="2">The sequence shown here is derived from an EMBL/GenBank/DDBJ whole genome shotgun (WGS) entry which is preliminary data.</text>
</comment>
<dbReference type="PRINTS" id="PR00469">
    <property type="entry name" value="PNDRDTASEII"/>
</dbReference>
<organism evidence="2 3">
    <name type="scientific">Caenimonas terrae</name>
    <dbReference type="NCBI Taxonomy" id="696074"/>
    <lineage>
        <taxon>Bacteria</taxon>
        <taxon>Pseudomonadati</taxon>
        <taxon>Pseudomonadota</taxon>
        <taxon>Betaproteobacteria</taxon>
        <taxon>Burkholderiales</taxon>
        <taxon>Comamonadaceae</taxon>
        <taxon>Caenimonas</taxon>
    </lineage>
</organism>
<dbReference type="PANTHER" id="PTHR43539:SF78">
    <property type="entry name" value="FLAVIN-CONTAINING MONOOXYGENASE"/>
    <property type="match status" value="1"/>
</dbReference>
<protein>
    <submittedName>
        <fullName evidence="2">Flavin-containing monooxygenase</fullName>
        <ecNumber evidence="2">1.14.13.-</ecNumber>
    </submittedName>
</protein>
<accession>A0ABW0NAR4</accession>
<evidence type="ECO:0000256" key="1">
    <source>
        <dbReference type="ARBA" id="ARBA00023002"/>
    </source>
</evidence>
<gene>
    <name evidence="2" type="ORF">ACFPOE_08925</name>
</gene>
<proteinExistence type="predicted"/>
<dbReference type="InterPro" id="IPR036188">
    <property type="entry name" value="FAD/NAD-bd_sf"/>
</dbReference>
<sequence length="432" mass="46858">MPTNRPLDVAIIGAGIAGVVHLHYARRAGLDAAVFEAQEGVGGLWRQLPAWQDIQISTADWALGDIPLAGPMQPQVLANIEAWVTRFGLADGIRLGTRVLQARPADQGWELQTAAGTVRARHLVAATGAHNKPVVSEVERHASRVRERHSSQLREPSELAGQAVLVVGAGASALDLLDQCLEQGARRIVWVYRSQRWFTPTRKPKAIAGTVRPYARMQASGMTAAQQNAAIGADMRARYEKFGITDILPQRPLDVLHDQLIPGRARMLEHFAALERHPGRVAAIDGNTVLLADGETKLDGIDVLLWGTGYAADLSSFAVPPLAAIRSVNELGARCGGGLRSLDAPNLYFPGVGLDGIGAAPWAYALMARTIMSHIKGTARLDMEVVPHRLNHFDLVNYLGPRDPASFVPGEWQEQFRKLAMETPDAEPYPMP</sequence>
<evidence type="ECO:0000313" key="2">
    <source>
        <dbReference type="EMBL" id="MFC5497654.1"/>
    </source>
</evidence>
<keyword evidence="3" id="KW-1185">Reference proteome</keyword>
<dbReference type="GO" id="GO:0004497">
    <property type="term" value="F:monooxygenase activity"/>
    <property type="evidence" value="ECO:0007669"/>
    <property type="project" value="UniProtKB-KW"/>
</dbReference>
<keyword evidence="2" id="KW-0503">Monooxygenase</keyword>
<reference evidence="3" key="1">
    <citation type="journal article" date="2019" name="Int. J. Syst. Evol. Microbiol.">
        <title>The Global Catalogue of Microorganisms (GCM) 10K type strain sequencing project: providing services to taxonomists for standard genome sequencing and annotation.</title>
        <authorList>
            <consortium name="The Broad Institute Genomics Platform"/>
            <consortium name="The Broad Institute Genome Sequencing Center for Infectious Disease"/>
            <person name="Wu L."/>
            <person name="Ma J."/>
        </authorList>
    </citation>
    <scope>NUCLEOTIDE SEQUENCE [LARGE SCALE GENOMIC DNA]</scope>
    <source>
        <strain evidence="3">CCUG 57401</strain>
    </source>
</reference>
<dbReference type="InterPro" id="IPR050982">
    <property type="entry name" value="Auxin_biosynth/cation_transpt"/>
</dbReference>
<dbReference type="RefSeq" id="WP_376849735.1">
    <property type="nucleotide sequence ID" value="NZ_JBHSMF010000006.1"/>
</dbReference>
<dbReference type="SUPFAM" id="SSF51905">
    <property type="entry name" value="FAD/NAD(P)-binding domain"/>
    <property type="match status" value="1"/>
</dbReference>
<dbReference type="Proteomes" id="UP001596037">
    <property type="component" value="Unassembled WGS sequence"/>
</dbReference>
<keyword evidence="1 2" id="KW-0560">Oxidoreductase</keyword>